<protein>
    <recommendedName>
        <fullName evidence="3 9">Diaminopimelate epimerase</fullName>
        <shortName evidence="9">DAP epimerase</shortName>
        <ecNumber evidence="3 9">5.1.1.7</ecNumber>
    </recommendedName>
    <alternativeName>
        <fullName evidence="9">PLP-independent amino acid racemase</fullName>
    </alternativeName>
</protein>
<feature type="active site" evidence="10">
    <location>
        <position position="73"/>
    </location>
</feature>
<dbReference type="EC" id="5.1.1.7" evidence="3 9"/>
<keyword evidence="6 9" id="KW-0457">Lysine biosynthesis</keyword>
<evidence type="ECO:0000256" key="1">
    <source>
        <dbReference type="ARBA" id="ARBA00005196"/>
    </source>
</evidence>
<dbReference type="GO" id="GO:0008837">
    <property type="term" value="F:diaminopimelate epimerase activity"/>
    <property type="evidence" value="ECO:0007669"/>
    <property type="project" value="UniProtKB-UniRule"/>
</dbReference>
<evidence type="ECO:0000256" key="3">
    <source>
        <dbReference type="ARBA" id="ARBA00013080"/>
    </source>
</evidence>
<comment type="subcellular location">
    <subcellularLocation>
        <location evidence="9">Cytoplasm</location>
    </subcellularLocation>
</comment>
<dbReference type="PANTHER" id="PTHR31689:SF0">
    <property type="entry name" value="DIAMINOPIMELATE EPIMERASE"/>
    <property type="match status" value="1"/>
</dbReference>
<dbReference type="HAMAP" id="MF_00197">
    <property type="entry name" value="DAP_epimerase"/>
    <property type="match status" value="1"/>
</dbReference>
<organism evidence="11 12">
    <name type="scientific">Anaerotruncus colihominis</name>
    <dbReference type="NCBI Taxonomy" id="169435"/>
    <lineage>
        <taxon>Bacteria</taxon>
        <taxon>Bacillati</taxon>
        <taxon>Bacillota</taxon>
        <taxon>Clostridia</taxon>
        <taxon>Eubacteriales</taxon>
        <taxon>Oscillospiraceae</taxon>
        <taxon>Anaerotruncus</taxon>
    </lineage>
</organism>
<feature type="binding site" evidence="9">
    <location>
        <begin position="224"/>
        <end position="225"/>
    </location>
    <ligand>
        <name>substrate</name>
    </ligand>
</feature>
<dbReference type="InterPro" id="IPR018510">
    <property type="entry name" value="DAP_epimerase_AS"/>
</dbReference>
<evidence type="ECO:0000256" key="4">
    <source>
        <dbReference type="ARBA" id="ARBA00022490"/>
    </source>
</evidence>
<gene>
    <name evidence="9 11" type="primary">dapF</name>
    <name evidence="11" type="ORF">ERS852551_01231</name>
</gene>
<evidence type="ECO:0000256" key="9">
    <source>
        <dbReference type="HAMAP-Rule" id="MF_00197"/>
    </source>
</evidence>
<evidence type="ECO:0000256" key="5">
    <source>
        <dbReference type="ARBA" id="ARBA00022605"/>
    </source>
</evidence>
<evidence type="ECO:0000313" key="12">
    <source>
        <dbReference type="Proteomes" id="UP000095765"/>
    </source>
</evidence>
<dbReference type="Proteomes" id="UP000095765">
    <property type="component" value="Unassembled WGS sequence"/>
</dbReference>
<comment type="function">
    <text evidence="9">Catalyzes the stereoinversion of LL-2,6-diaminopimelate (L,L-DAP) to meso-diaminopimelate (meso-DAP), a precursor of L-lysine and an essential component of the bacterial peptidoglycan.</text>
</comment>
<dbReference type="FunFam" id="3.10.310.10:FF:000001">
    <property type="entry name" value="Diaminopimelate epimerase"/>
    <property type="match status" value="1"/>
</dbReference>
<dbReference type="InterPro" id="IPR001653">
    <property type="entry name" value="DAP_epimerase_DapF"/>
</dbReference>
<dbReference type="UniPathway" id="UPA00034">
    <property type="reaction ID" value="UER00025"/>
</dbReference>
<evidence type="ECO:0000256" key="7">
    <source>
        <dbReference type="ARBA" id="ARBA00023235"/>
    </source>
</evidence>
<proteinExistence type="inferred from homology"/>
<comment type="caution">
    <text evidence="9">Lacks conserved residue(s) required for the propagation of feature annotation.</text>
</comment>
<reference evidence="11 12" key="1">
    <citation type="submission" date="2015-09" db="EMBL/GenBank/DDBJ databases">
        <authorList>
            <consortium name="Pathogen Informatics"/>
        </authorList>
    </citation>
    <scope>NUCLEOTIDE SEQUENCE [LARGE SCALE GENOMIC DNA]</scope>
    <source>
        <strain evidence="11 12">2789STDY5834939</strain>
    </source>
</reference>
<evidence type="ECO:0000256" key="8">
    <source>
        <dbReference type="ARBA" id="ARBA00051712"/>
    </source>
</evidence>
<comment type="pathway">
    <text evidence="1 9">Amino-acid biosynthesis; L-lysine biosynthesis via DAP pathway; DL-2,6-diaminopimelate from LL-2,6-diaminopimelate: step 1/1.</text>
</comment>
<evidence type="ECO:0000256" key="10">
    <source>
        <dbReference type="PROSITE-ProRule" id="PRU10125"/>
    </source>
</evidence>
<feature type="site" description="Could be important to modulate the pK values of the two catalytic cysteine residues" evidence="9">
    <location>
        <position position="165"/>
    </location>
</feature>
<comment type="catalytic activity">
    <reaction evidence="8 9">
        <text>(2S,6S)-2,6-diaminopimelate = meso-2,6-diaminopimelate</text>
        <dbReference type="Rhea" id="RHEA:15393"/>
        <dbReference type="ChEBI" id="CHEBI:57609"/>
        <dbReference type="ChEBI" id="CHEBI:57791"/>
        <dbReference type="EC" id="5.1.1.7"/>
    </reaction>
</comment>
<feature type="binding site" evidence="9">
    <location>
        <position position="196"/>
    </location>
    <ligand>
        <name>substrate</name>
    </ligand>
</feature>
<feature type="active site" description="Proton acceptor" evidence="9">
    <location>
        <position position="223"/>
    </location>
</feature>
<feature type="active site" description="Proton donor" evidence="9">
    <location>
        <position position="73"/>
    </location>
</feature>
<feature type="binding site" evidence="9">
    <location>
        <position position="13"/>
    </location>
    <ligand>
        <name>substrate</name>
    </ligand>
</feature>
<sequence length="283" mass="31137">MKLHFSKMHGLGNDYVYINCLNQKLKHPEEIARIVSDRHFGIGSDGLILICPSDRADFQMRMFNADGSEGNMCGNGIRCVGKYVYDQGLTERTSIQIETKSGVRSLDLTLGPDGTVSSVRVDMGKASLKAKDIPVETDYDDFISQPMLVRGEVYLVTCVSMGNPHAVVFCDDVDNLPLAEIGPLFERHEKFPEGVNTEFIQLIDHKTLKMRVWERGSGETFACGTGACASVAAAIVNEHCDFDEEVTVRLLGGDLKITVHSDYTVLMDGPAVHVFDGDIELDA</sequence>
<dbReference type="GO" id="GO:0009089">
    <property type="term" value="P:lysine biosynthetic process via diaminopimelate"/>
    <property type="evidence" value="ECO:0007669"/>
    <property type="project" value="UniProtKB-UniRule"/>
</dbReference>
<keyword evidence="7 9" id="KW-0413">Isomerase</keyword>
<feature type="binding site" evidence="9">
    <location>
        <begin position="74"/>
        <end position="75"/>
    </location>
    <ligand>
        <name>substrate</name>
    </ligand>
</feature>
<evidence type="ECO:0000256" key="2">
    <source>
        <dbReference type="ARBA" id="ARBA00010219"/>
    </source>
</evidence>
<dbReference type="AlphaFoldDB" id="A0A174P8U9"/>
<feature type="binding site" evidence="9">
    <location>
        <begin position="214"/>
        <end position="215"/>
    </location>
    <ligand>
        <name>substrate</name>
    </ligand>
</feature>
<evidence type="ECO:0000256" key="6">
    <source>
        <dbReference type="ARBA" id="ARBA00023154"/>
    </source>
</evidence>
<dbReference type="SUPFAM" id="SSF54506">
    <property type="entry name" value="Diaminopimelate epimerase-like"/>
    <property type="match status" value="1"/>
</dbReference>
<dbReference type="EMBL" id="CZBE01000007">
    <property type="protein sequence ID" value="CUP57382.1"/>
    <property type="molecule type" value="Genomic_DNA"/>
</dbReference>
<dbReference type="GO" id="GO:0005829">
    <property type="term" value="C:cytosol"/>
    <property type="evidence" value="ECO:0007669"/>
    <property type="project" value="TreeGrafter"/>
</dbReference>
<name>A0A174P8U9_9FIRM</name>
<keyword evidence="4 9" id="KW-0963">Cytoplasm</keyword>
<dbReference type="Pfam" id="PF01678">
    <property type="entry name" value="DAP_epimerase"/>
    <property type="match status" value="2"/>
</dbReference>
<evidence type="ECO:0000313" key="11">
    <source>
        <dbReference type="EMBL" id="CUP57382.1"/>
    </source>
</evidence>
<comment type="similarity">
    <text evidence="2 9">Belongs to the diaminopimelate epimerase family.</text>
</comment>
<feature type="binding site" evidence="9">
    <location>
        <position position="163"/>
    </location>
    <ligand>
        <name>substrate</name>
    </ligand>
</feature>
<dbReference type="Gene3D" id="3.10.310.10">
    <property type="entry name" value="Diaminopimelate Epimerase, Chain A, domain 1"/>
    <property type="match status" value="2"/>
</dbReference>
<comment type="subunit">
    <text evidence="9">Homodimer.</text>
</comment>
<feature type="site" description="Could be important to modulate the pK values of the two catalytic cysteine residues" evidence="9">
    <location>
        <position position="214"/>
    </location>
</feature>
<dbReference type="NCBIfam" id="TIGR00652">
    <property type="entry name" value="DapF"/>
    <property type="match status" value="1"/>
</dbReference>
<accession>A0A174P8U9</accession>
<feature type="binding site" evidence="9">
    <location>
        <position position="64"/>
    </location>
    <ligand>
        <name>substrate</name>
    </ligand>
</feature>
<dbReference type="PANTHER" id="PTHR31689">
    <property type="entry name" value="DIAMINOPIMELATE EPIMERASE, CHLOROPLASTIC"/>
    <property type="match status" value="1"/>
</dbReference>
<keyword evidence="5 9" id="KW-0028">Amino-acid biosynthesis</keyword>
<dbReference type="PROSITE" id="PS01326">
    <property type="entry name" value="DAP_EPIMERASE"/>
    <property type="match status" value="1"/>
</dbReference>